<dbReference type="InterPro" id="IPR050263">
    <property type="entry name" value="Bact_Fimbrial_Adh_Pro"/>
</dbReference>
<dbReference type="Gene3D" id="2.60.40.1090">
    <property type="entry name" value="Fimbrial-type adhesion domain"/>
    <property type="match status" value="1"/>
</dbReference>
<dbReference type="EMBL" id="JAKPBZ010000103">
    <property type="protein sequence ID" value="MCL2891631.1"/>
    <property type="molecule type" value="Genomic_DNA"/>
</dbReference>
<evidence type="ECO:0000313" key="3">
    <source>
        <dbReference type="EMBL" id="MCL2891631.1"/>
    </source>
</evidence>
<evidence type="ECO:0000313" key="4">
    <source>
        <dbReference type="Proteomes" id="UP001203069"/>
    </source>
</evidence>
<dbReference type="Proteomes" id="UP001203069">
    <property type="component" value="Unassembled WGS sequence"/>
</dbReference>
<proteinExistence type="predicted"/>
<dbReference type="Pfam" id="PF00419">
    <property type="entry name" value="Fimbrial"/>
    <property type="match status" value="1"/>
</dbReference>
<feature type="transmembrane region" description="Helical" evidence="1">
    <location>
        <begin position="34"/>
        <end position="53"/>
    </location>
</feature>
<keyword evidence="4" id="KW-1185">Reference proteome</keyword>
<keyword evidence="1" id="KW-1133">Transmembrane helix</keyword>
<gene>
    <name evidence="3" type="ORF">MFP26_02775</name>
</gene>
<keyword evidence="1" id="KW-0472">Membrane</keyword>
<comment type="caution">
    <text evidence="3">The sequence shown here is derived from an EMBL/GenBank/DDBJ whole genome shotgun (WGS) entry which is preliminary data.</text>
</comment>
<reference evidence="3 4" key="1">
    <citation type="submission" date="2022-02" db="EMBL/GenBank/DDBJ databases">
        <title>Description of Brenneria tiliae sp. nov. isolated from symptomatic Tilia x moltkei and Tilia x europaea trees in the UK.</title>
        <authorList>
            <person name="Kile H."/>
        </authorList>
    </citation>
    <scope>NUCLEOTIDE SEQUENCE [LARGE SCALE GENOMIC DNA]</scope>
    <source>
        <strain evidence="3 4">MC1SB4.1</strain>
    </source>
</reference>
<dbReference type="InterPro" id="IPR008966">
    <property type="entry name" value="Adhesion_dom_sf"/>
</dbReference>
<dbReference type="RefSeq" id="WP_249243557.1">
    <property type="nucleotide sequence ID" value="NZ_JAKPBZ010000103.1"/>
</dbReference>
<protein>
    <submittedName>
        <fullName evidence="3">Type 1 fimbrial protein</fullName>
    </submittedName>
</protein>
<evidence type="ECO:0000256" key="1">
    <source>
        <dbReference type="SAM" id="Phobius"/>
    </source>
</evidence>
<dbReference type="InterPro" id="IPR000259">
    <property type="entry name" value="Adhesion_dom_fimbrial"/>
</dbReference>
<dbReference type="InterPro" id="IPR036937">
    <property type="entry name" value="Adhesion_dom_fimbrial_sf"/>
</dbReference>
<feature type="domain" description="Fimbrial-type adhesion" evidence="2">
    <location>
        <begin position="60"/>
        <end position="206"/>
    </location>
</feature>
<keyword evidence="1" id="KW-0812">Transmembrane</keyword>
<dbReference type="SUPFAM" id="SSF49401">
    <property type="entry name" value="Bacterial adhesins"/>
    <property type="match status" value="1"/>
</dbReference>
<organism evidence="3 4">
    <name type="scientific">Brenneria tiliae</name>
    <dbReference type="NCBI Taxonomy" id="2914984"/>
    <lineage>
        <taxon>Bacteria</taxon>
        <taxon>Pseudomonadati</taxon>
        <taxon>Pseudomonadota</taxon>
        <taxon>Gammaproteobacteria</taxon>
        <taxon>Enterobacterales</taxon>
        <taxon>Pectobacteriaceae</taxon>
        <taxon>Brenneria</taxon>
    </lineage>
</organism>
<accession>A0ABT0MPB6</accession>
<evidence type="ECO:0000259" key="2">
    <source>
        <dbReference type="Pfam" id="PF00419"/>
    </source>
</evidence>
<dbReference type="PANTHER" id="PTHR33420:SF25">
    <property type="entry name" value="PROTEIN FIMF"/>
    <property type="match status" value="1"/>
</dbReference>
<dbReference type="PANTHER" id="PTHR33420">
    <property type="entry name" value="FIMBRIAL SUBUNIT ELFA-RELATED"/>
    <property type="match status" value="1"/>
</dbReference>
<sequence>MIGPYRAKRHTGACARNMGAEGKRRAEMVGNGAALARGLLASAILCCALFAHADLGMSNIQLTATLVANGCSVSVGSQEQTVDMGTRASKQFTAGNRSAPPVRFVINLESCGPATSGVETVFNGTIDGDDGTLLALSSDSTASNLGIAILDKDYQRIPIGQSGTVYPLTASAGSAQLVFYGQYVATKNSVIPGTANGDVTFTLYYQ</sequence>
<name>A0ABT0MPB6_9GAMM</name>